<dbReference type="Gene3D" id="1.25.10.10">
    <property type="entry name" value="Leucine-rich Repeat Variant"/>
    <property type="match status" value="1"/>
</dbReference>
<comment type="similarity">
    <text evidence="1">Belongs to the proteasome subunit S2 family.</text>
</comment>
<dbReference type="OMA" id="GTCNGDI"/>
<dbReference type="PANTHER" id="PTHR10943:SF1">
    <property type="entry name" value="26S PROTEASOME NON-ATPASE REGULATORY SUBUNIT 2"/>
    <property type="match status" value="1"/>
</dbReference>
<feature type="region of interest" description="Disordered" evidence="4">
    <location>
        <begin position="598"/>
        <end position="646"/>
    </location>
</feature>
<feature type="compositionally biased region" description="Basic and acidic residues" evidence="4">
    <location>
        <begin position="598"/>
        <end position="608"/>
    </location>
</feature>
<accession>A0A9Q0LPN4</accession>
<sequence>MSKTQKKIEKTEETIELSDEDLALKNELETLVEKLSEKDISVQQTALETIKKEIKMATGSMTSVPKPLKFLKPFFHHLTNIYSQMEQSKTKVLFADVLSVLSMAMSSLNERNTLKYKLEGDVEDIGTWGHEYVKHLLGEVAEEYNLRKDNKENLTQLEALIEIIVKFNMEHNAEPDACDLLMETEKIPLLIPYANDHNFTRVCIYLLSCSQYVPEPEDSEILKVVLQIYLKMNQFTDAVRVAIRLNDLESISNILESCEDELLKKQIAFMLARQLITIETEKEDLVEIMNNEKLSIYFRKLIESLEITEPKTIVEIFKIGDESQDKLATNVDSAKQNLATTFANAFFHAGFGRDSLMVEDGNRWLYKNKDHGMMSAAASLGMIFLWDVDDGLSQIDKFLYSKEDYIRAGALLSIGMINCGIKNEFDPALALLTSYLEDESEHNPTQIMKTGAVIGLGMAYSGTNREDVLETLTAIIDDPNNSIETIAQACLSVGLIFIGTGNYDVADLFVKILLDLKGENLKHPHTRFIPLGLGLVFLGKQEDVEFILVALKAIEGDFSEYCAMTVETCAYTATGNVLKIQRILHEITLSLKNIAEQKEKEEKEKQENNENNNNNNNQNQNQNNRMGPNRRRNNQNETKKQEDKTPVNEHLSVAVIGLALIGMGEEIGSEMLLRTFNHLLQYGEKSVRIAVPLAMGLLYSSNPKIEVIETLSRLTHDSNPDIAYSAILALGIVGAGTSNARIAQILKHLAEYYSKEANHLFLVRISQGILQMGKGTLTINPFYSDRFLFHRVAIGGLLAVLHSAIDIKNTIFGSSHYLLYWLVCAIYPKMLVTVNENLDLVKATVRVGKAVDVVGQAGKPKTITGFQTHQTPVLLGFGERGEMANDEYFSLTNTLEGICILRENPNPKMK</sequence>
<dbReference type="Pfam" id="PF18051">
    <property type="entry name" value="RPN1_C"/>
    <property type="match status" value="1"/>
</dbReference>
<dbReference type="PIRSF" id="PIRSF015965">
    <property type="entry name" value="26S_Psome_Rpn1"/>
    <property type="match status" value="1"/>
</dbReference>
<dbReference type="PANTHER" id="PTHR10943">
    <property type="entry name" value="26S PROTEASOME NON-ATPASE REGULATORY SUBUNIT"/>
    <property type="match status" value="1"/>
</dbReference>
<dbReference type="GO" id="GO:0042176">
    <property type="term" value="P:regulation of protein catabolic process"/>
    <property type="evidence" value="ECO:0007669"/>
    <property type="project" value="InterPro"/>
</dbReference>
<evidence type="ECO:0000256" key="3">
    <source>
        <dbReference type="ARBA" id="ARBA00022942"/>
    </source>
</evidence>
<dbReference type="EMBL" id="JAPDFW010000064">
    <property type="protein sequence ID" value="KAJ5075615.1"/>
    <property type="molecule type" value="Genomic_DNA"/>
</dbReference>
<dbReference type="AlphaFoldDB" id="A0A9Q0LPN4"/>
<dbReference type="InterPro" id="IPR040892">
    <property type="entry name" value="RPN1_N"/>
</dbReference>
<dbReference type="InterPro" id="IPR002015">
    <property type="entry name" value="Proteasome/cyclosome_rpt"/>
</dbReference>
<feature type="domain" description="RPN1 N-terminal" evidence="5">
    <location>
        <begin position="28"/>
        <end position="318"/>
    </location>
</feature>
<dbReference type="InterPro" id="IPR016643">
    <property type="entry name" value="26S_Psome_Rpn1"/>
</dbReference>
<evidence type="ECO:0000256" key="1">
    <source>
        <dbReference type="ARBA" id="ARBA00005460"/>
    </source>
</evidence>
<dbReference type="InterPro" id="IPR011989">
    <property type="entry name" value="ARM-like"/>
</dbReference>
<evidence type="ECO:0000313" key="7">
    <source>
        <dbReference type="EMBL" id="KAJ5075615.1"/>
    </source>
</evidence>
<evidence type="ECO:0000259" key="6">
    <source>
        <dbReference type="Pfam" id="PF18051"/>
    </source>
</evidence>
<keyword evidence="8" id="KW-1185">Reference proteome</keyword>
<dbReference type="InterPro" id="IPR016024">
    <property type="entry name" value="ARM-type_fold"/>
</dbReference>
<evidence type="ECO:0000259" key="5">
    <source>
        <dbReference type="Pfam" id="PF17781"/>
    </source>
</evidence>
<dbReference type="GO" id="GO:0008540">
    <property type="term" value="C:proteasome regulatory particle, base subcomplex"/>
    <property type="evidence" value="ECO:0007669"/>
    <property type="project" value="TreeGrafter"/>
</dbReference>
<evidence type="ECO:0000256" key="2">
    <source>
        <dbReference type="ARBA" id="ARBA00022737"/>
    </source>
</evidence>
<evidence type="ECO:0000256" key="4">
    <source>
        <dbReference type="SAM" id="MobiDB-lite"/>
    </source>
</evidence>
<dbReference type="Pfam" id="PF17781">
    <property type="entry name" value="RPN1_RPN2_N"/>
    <property type="match status" value="1"/>
</dbReference>
<dbReference type="GO" id="GO:0005634">
    <property type="term" value="C:nucleus"/>
    <property type="evidence" value="ECO:0007669"/>
    <property type="project" value="TreeGrafter"/>
</dbReference>
<dbReference type="InterPro" id="IPR041433">
    <property type="entry name" value="RPN1_C"/>
</dbReference>
<reference evidence="7" key="1">
    <citation type="submission" date="2022-10" db="EMBL/GenBank/DDBJ databases">
        <title>Novel sulphate-reducing endosymbionts in the free-living metamonad Anaeramoeba.</title>
        <authorList>
            <person name="Jerlstrom-Hultqvist J."/>
            <person name="Cepicka I."/>
            <person name="Gallot-Lavallee L."/>
            <person name="Salas-Leiva D."/>
            <person name="Curtis B.A."/>
            <person name="Zahonova K."/>
            <person name="Pipaliya S."/>
            <person name="Dacks J."/>
            <person name="Roger A.J."/>
        </authorList>
    </citation>
    <scope>NUCLEOTIDE SEQUENCE</scope>
    <source>
        <strain evidence="7">BMAN</strain>
    </source>
</reference>
<organism evidence="7 8">
    <name type="scientific">Anaeramoeba ignava</name>
    <name type="common">Anaerobic marine amoeba</name>
    <dbReference type="NCBI Taxonomy" id="1746090"/>
    <lineage>
        <taxon>Eukaryota</taxon>
        <taxon>Metamonada</taxon>
        <taxon>Anaeramoebidae</taxon>
        <taxon>Anaeramoeba</taxon>
    </lineage>
</organism>
<feature type="domain" description="26S proteasome non-ATPase regulatory subunit RPN1 C-terminal" evidence="6">
    <location>
        <begin position="854"/>
        <end position="906"/>
    </location>
</feature>
<dbReference type="SUPFAM" id="SSF48371">
    <property type="entry name" value="ARM repeat"/>
    <property type="match status" value="1"/>
</dbReference>
<dbReference type="Pfam" id="PF01851">
    <property type="entry name" value="PC_rep"/>
    <property type="match status" value="4"/>
</dbReference>
<feature type="compositionally biased region" description="Basic and acidic residues" evidence="4">
    <location>
        <begin position="637"/>
        <end position="646"/>
    </location>
</feature>
<dbReference type="GO" id="GO:0030234">
    <property type="term" value="F:enzyme regulator activity"/>
    <property type="evidence" value="ECO:0007669"/>
    <property type="project" value="InterPro"/>
</dbReference>
<keyword evidence="2" id="KW-0677">Repeat</keyword>
<name>A0A9Q0LPN4_ANAIG</name>
<dbReference type="GO" id="GO:0034515">
    <property type="term" value="C:proteasome storage granule"/>
    <property type="evidence" value="ECO:0007669"/>
    <property type="project" value="TreeGrafter"/>
</dbReference>
<evidence type="ECO:0000313" key="8">
    <source>
        <dbReference type="Proteomes" id="UP001149090"/>
    </source>
</evidence>
<protein>
    <submittedName>
        <fullName evidence="7">26s proteasome non-atpase regulatory subunit 2</fullName>
    </submittedName>
</protein>
<gene>
    <name evidence="7" type="ORF">M0811_07185</name>
</gene>
<dbReference type="GO" id="GO:0043161">
    <property type="term" value="P:proteasome-mediated ubiquitin-dependent protein catabolic process"/>
    <property type="evidence" value="ECO:0007669"/>
    <property type="project" value="TreeGrafter"/>
</dbReference>
<proteinExistence type="inferred from homology"/>
<dbReference type="Proteomes" id="UP001149090">
    <property type="component" value="Unassembled WGS sequence"/>
</dbReference>
<dbReference type="OrthoDB" id="10252509at2759"/>
<feature type="compositionally biased region" description="Low complexity" evidence="4">
    <location>
        <begin position="609"/>
        <end position="627"/>
    </location>
</feature>
<comment type="caution">
    <text evidence="7">The sequence shown here is derived from an EMBL/GenBank/DDBJ whole genome shotgun (WGS) entry which is preliminary data.</text>
</comment>
<keyword evidence="3 7" id="KW-0647">Proteasome</keyword>